<organism evidence="1 2">
    <name type="scientific">Pseudomonas weihenstephanensis</name>
    <dbReference type="NCBI Taxonomy" id="1608994"/>
    <lineage>
        <taxon>Bacteria</taxon>
        <taxon>Pseudomonadati</taxon>
        <taxon>Pseudomonadota</taxon>
        <taxon>Gammaproteobacteria</taxon>
        <taxon>Pseudomonadales</taxon>
        <taxon>Pseudomonadaceae</taxon>
        <taxon>Pseudomonas</taxon>
    </lineage>
</organism>
<reference evidence="1 2" key="1">
    <citation type="submission" date="2015-02" db="EMBL/GenBank/DDBJ databases">
        <title>Pseudomonas helleri sp. nov. and Pseudomonas weihenstephanensis sp. nov., isolated from raw cows milk.</title>
        <authorList>
            <person name="von Neubeck M."/>
            <person name="Huptas C."/>
            <person name="Wenning M."/>
            <person name="Scherer S."/>
        </authorList>
    </citation>
    <scope>NUCLEOTIDE SEQUENCE [LARGE SCALE GENOMIC DNA]</scope>
    <source>
        <strain evidence="1 2">DSM 29166</strain>
    </source>
</reference>
<name>A0A0J6LES8_9PSED</name>
<comment type="caution">
    <text evidence="1">The sequence shown here is derived from an EMBL/GenBank/DDBJ whole genome shotgun (WGS) entry which is preliminary data.</text>
</comment>
<evidence type="ECO:0008006" key="3">
    <source>
        <dbReference type="Google" id="ProtNLM"/>
    </source>
</evidence>
<dbReference type="OrthoDB" id="7029244at2"/>
<dbReference type="Proteomes" id="UP000036325">
    <property type="component" value="Unassembled WGS sequence"/>
</dbReference>
<dbReference type="AlphaFoldDB" id="A0A0J6LES8"/>
<dbReference type="PATRIC" id="fig|1608994.3.peg.3802"/>
<evidence type="ECO:0000313" key="1">
    <source>
        <dbReference type="EMBL" id="KMN12901.1"/>
    </source>
</evidence>
<protein>
    <recommendedName>
        <fullName evidence="3">DUF4329 domain-containing protein</fullName>
    </recommendedName>
</protein>
<proteinExistence type="predicted"/>
<sequence length="450" mass="49813">MSDSNLDTTRFFSTLTPTLSPAFISADDAAVYAHDLIGARREEEYGGFVLSKDNHYFVTIPQSSAGALFRPSDVLSTGENGDILPPQGYAIEGIYHSHTVFPRTASLSEDENDLLDNFFSMMDLRTAVFFRHNYPRFYLSNPDGSLLRYISTDSEWERALIPLFRVIHPGPVGHLAQPAPDNSLLPSDLLAMIHLAGDLRVICPGVFWRRRSSIGADWRTRQAIDTEVESQAPLCGPILMTANAAAKWAQVQIRKKGLVQQVGFILKHAQKSEFACTRPKVAVFEYIDRASAYARSPSGAALLPADYHVFAAYHSVDNVQVPVAASQRLLMSNCFTPDNLRMGFWLIQNGIAGSVFFSAPEGALLHYRWGEQGSDRELVASVTRRNGQVSDFEHLLSVGILSALDYVRHVAQACVLEVLEVDPVWTRKGRVTESWQPFAVLPDEPASPSA</sequence>
<accession>A0A0J6LES8</accession>
<gene>
    <name evidence="1" type="ORF">TU86_15640</name>
</gene>
<dbReference type="RefSeq" id="WP_048365234.1">
    <property type="nucleotide sequence ID" value="NZ_JYLF01000006.1"/>
</dbReference>
<dbReference type="STRING" id="1608994.TU86_15640"/>
<dbReference type="EMBL" id="JYLF01000006">
    <property type="protein sequence ID" value="KMN12901.1"/>
    <property type="molecule type" value="Genomic_DNA"/>
</dbReference>
<evidence type="ECO:0000313" key="2">
    <source>
        <dbReference type="Proteomes" id="UP000036325"/>
    </source>
</evidence>